<dbReference type="OrthoDB" id="9794015at2"/>
<dbReference type="Pfam" id="PF00392">
    <property type="entry name" value="GntR"/>
    <property type="match status" value="1"/>
</dbReference>
<dbReference type="SUPFAM" id="SSF46785">
    <property type="entry name" value="Winged helix' DNA-binding domain"/>
    <property type="match status" value="1"/>
</dbReference>
<dbReference type="InterPro" id="IPR036388">
    <property type="entry name" value="WH-like_DNA-bd_sf"/>
</dbReference>
<evidence type="ECO:0000313" key="7">
    <source>
        <dbReference type="Proteomes" id="UP000253529"/>
    </source>
</evidence>
<dbReference type="InterPro" id="IPR011663">
    <property type="entry name" value="UTRA"/>
</dbReference>
<dbReference type="InterPro" id="IPR050679">
    <property type="entry name" value="Bact_HTH_transcr_reg"/>
</dbReference>
<dbReference type="InterPro" id="IPR028978">
    <property type="entry name" value="Chorismate_lyase_/UTRA_dom_sf"/>
</dbReference>
<keyword evidence="7" id="KW-1185">Reference proteome</keyword>
<organism evidence="6 7">
    <name type="scientific">Roseiarcus fermentans</name>
    <dbReference type="NCBI Taxonomy" id="1473586"/>
    <lineage>
        <taxon>Bacteria</taxon>
        <taxon>Pseudomonadati</taxon>
        <taxon>Pseudomonadota</taxon>
        <taxon>Alphaproteobacteria</taxon>
        <taxon>Hyphomicrobiales</taxon>
        <taxon>Roseiarcaceae</taxon>
        <taxon>Roseiarcus</taxon>
    </lineage>
</organism>
<dbReference type="Proteomes" id="UP000253529">
    <property type="component" value="Unassembled WGS sequence"/>
</dbReference>
<evidence type="ECO:0000313" key="6">
    <source>
        <dbReference type="EMBL" id="RBP11390.1"/>
    </source>
</evidence>
<dbReference type="PANTHER" id="PTHR44846:SF1">
    <property type="entry name" value="MANNOSYL-D-GLYCERATE TRANSPORT_METABOLISM SYSTEM REPRESSOR MNGR-RELATED"/>
    <property type="match status" value="1"/>
</dbReference>
<gene>
    <name evidence="6" type="ORF">DFR50_11684</name>
</gene>
<comment type="caution">
    <text evidence="6">The sequence shown here is derived from an EMBL/GenBank/DDBJ whole genome shotgun (WGS) entry which is preliminary data.</text>
</comment>
<dbReference type="EMBL" id="QNRK01000016">
    <property type="protein sequence ID" value="RBP11390.1"/>
    <property type="molecule type" value="Genomic_DNA"/>
</dbReference>
<evidence type="ECO:0000256" key="3">
    <source>
        <dbReference type="ARBA" id="ARBA00023163"/>
    </source>
</evidence>
<feature type="region of interest" description="Disordered" evidence="4">
    <location>
        <begin position="251"/>
        <end position="286"/>
    </location>
</feature>
<sequence length="286" mass="31484">MADAVRIDPAAPSGRPLYLQLVDWLRADAAGRKPGARIDSEPQLARQFGVSRFTVTRAIEILVDEGLFTRRQGLGTFVAPPRLKRAPTYLASFTEAIAAQGRSASHRLLRFGPLEASDACFPYRPGAALIGLDRLRLVDGAPTAIHHSVLEASLVERIGLTKAIAADPRFSLYRLFREAGLVMDRGVETMQARRATLKEARLLELDRDRVVVTVRRETYAADGSLIDVDDTVYDARSYAYETEIRRSVAADARLTQPKETGHASNSNDQRSLGPRIGPRNPPGRGR</sequence>
<dbReference type="SMART" id="SM00345">
    <property type="entry name" value="HTH_GNTR"/>
    <property type="match status" value="1"/>
</dbReference>
<dbReference type="PROSITE" id="PS50949">
    <property type="entry name" value="HTH_GNTR"/>
    <property type="match status" value="1"/>
</dbReference>
<dbReference type="Pfam" id="PF07702">
    <property type="entry name" value="UTRA"/>
    <property type="match status" value="1"/>
</dbReference>
<accession>A0A366FBQ9</accession>
<dbReference type="InterPro" id="IPR000524">
    <property type="entry name" value="Tscrpt_reg_HTH_GntR"/>
</dbReference>
<dbReference type="GO" id="GO:0045892">
    <property type="term" value="P:negative regulation of DNA-templated transcription"/>
    <property type="evidence" value="ECO:0007669"/>
    <property type="project" value="TreeGrafter"/>
</dbReference>
<dbReference type="GO" id="GO:0003677">
    <property type="term" value="F:DNA binding"/>
    <property type="evidence" value="ECO:0007669"/>
    <property type="project" value="UniProtKB-KW"/>
</dbReference>
<dbReference type="CDD" id="cd07377">
    <property type="entry name" value="WHTH_GntR"/>
    <property type="match status" value="1"/>
</dbReference>
<dbReference type="PRINTS" id="PR00035">
    <property type="entry name" value="HTHGNTR"/>
</dbReference>
<feature type="domain" description="HTH gntR-type" evidence="5">
    <location>
        <begin position="15"/>
        <end position="81"/>
    </location>
</feature>
<keyword evidence="1" id="KW-0805">Transcription regulation</keyword>
<proteinExistence type="predicted"/>
<reference evidence="6 7" key="1">
    <citation type="submission" date="2018-06" db="EMBL/GenBank/DDBJ databases">
        <title>Genomic Encyclopedia of Type Strains, Phase IV (KMG-IV): sequencing the most valuable type-strain genomes for metagenomic binning, comparative biology and taxonomic classification.</title>
        <authorList>
            <person name="Goeker M."/>
        </authorList>
    </citation>
    <scope>NUCLEOTIDE SEQUENCE [LARGE SCALE GENOMIC DNA]</scope>
    <source>
        <strain evidence="6 7">DSM 24875</strain>
    </source>
</reference>
<keyword evidence="3" id="KW-0804">Transcription</keyword>
<protein>
    <submittedName>
        <fullName evidence="6">GntR family transcriptional regulator</fullName>
    </submittedName>
</protein>
<evidence type="ECO:0000256" key="4">
    <source>
        <dbReference type="SAM" id="MobiDB-lite"/>
    </source>
</evidence>
<evidence type="ECO:0000256" key="2">
    <source>
        <dbReference type="ARBA" id="ARBA00023125"/>
    </source>
</evidence>
<dbReference type="SMART" id="SM00866">
    <property type="entry name" value="UTRA"/>
    <property type="match status" value="1"/>
</dbReference>
<dbReference type="Gene3D" id="1.10.10.10">
    <property type="entry name" value="Winged helix-like DNA-binding domain superfamily/Winged helix DNA-binding domain"/>
    <property type="match status" value="1"/>
</dbReference>
<keyword evidence="2" id="KW-0238">DNA-binding</keyword>
<evidence type="ECO:0000256" key="1">
    <source>
        <dbReference type="ARBA" id="ARBA00023015"/>
    </source>
</evidence>
<dbReference type="SUPFAM" id="SSF64288">
    <property type="entry name" value="Chorismate lyase-like"/>
    <property type="match status" value="1"/>
</dbReference>
<dbReference type="AlphaFoldDB" id="A0A366FBQ9"/>
<evidence type="ECO:0000259" key="5">
    <source>
        <dbReference type="PROSITE" id="PS50949"/>
    </source>
</evidence>
<dbReference type="GO" id="GO:0003700">
    <property type="term" value="F:DNA-binding transcription factor activity"/>
    <property type="evidence" value="ECO:0007669"/>
    <property type="project" value="InterPro"/>
</dbReference>
<dbReference type="PANTHER" id="PTHR44846">
    <property type="entry name" value="MANNOSYL-D-GLYCERATE TRANSPORT/METABOLISM SYSTEM REPRESSOR MNGR-RELATED"/>
    <property type="match status" value="1"/>
</dbReference>
<dbReference type="InterPro" id="IPR036390">
    <property type="entry name" value="WH_DNA-bd_sf"/>
</dbReference>
<name>A0A366FBQ9_9HYPH</name>
<dbReference type="Gene3D" id="3.40.1410.10">
    <property type="entry name" value="Chorismate lyase-like"/>
    <property type="match status" value="1"/>
</dbReference>
<dbReference type="RefSeq" id="WP_113890176.1">
    <property type="nucleotide sequence ID" value="NZ_QNRK01000016.1"/>
</dbReference>